<reference evidence="3 4" key="1">
    <citation type="submission" date="2024-12" db="EMBL/GenBank/DDBJ databases">
        <authorList>
            <person name="Hu S."/>
        </authorList>
    </citation>
    <scope>NUCLEOTIDE SEQUENCE [LARGE SCALE GENOMIC DNA]</scope>
    <source>
        <strain evidence="3 4">P-25</strain>
    </source>
</reference>
<feature type="domain" description="DUF4397" evidence="2">
    <location>
        <begin position="42"/>
        <end position="155"/>
    </location>
</feature>
<name>A0ABW9JKA3_9SPHI</name>
<dbReference type="Pfam" id="PF14344">
    <property type="entry name" value="DUF4397"/>
    <property type="match status" value="1"/>
</dbReference>
<feature type="chain" id="PRO_5046402923" evidence="1">
    <location>
        <begin position="28"/>
        <end position="235"/>
    </location>
</feature>
<dbReference type="EMBL" id="SRMP02000012">
    <property type="protein sequence ID" value="MFN0291633.1"/>
    <property type="molecule type" value="Genomic_DNA"/>
</dbReference>
<comment type="caution">
    <text evidence="3">The sequence shown here is derived from an EMBL/GenBank/DDBJ whole genome shotgun (WGS) entry which is preliminary data.</text>
</comment>
<keyword evidence="4" id="KW-1185">Reference proteome</keyword>
<evidence type="ECO:0000256" key="1">
    <source>
        <dbReference type="SAM" id="SignalP"/>
    </source>
</evidence>
<protein>
    <submittedName>
        <fullName evidence="3">DUF4397 domain-containing protein</fullName>
    </submittedName>
</protein>
<gene>
    <name evidence="3" type="ORF">E5L68_009515</name>
</gene>
<dbReference type="RefSeq" id="WP_138728225.1">
    <property type="nucleotide sequence ID" value="NZ_SRMP02000012.1"/>
</dbReference>
<keyword evidence="1" id="KW-0732">Signal</keyword>
<dbReference type="Proteomes" id="UP001517367">
    <property type="component" value="Unassembled WGS sequence"/>
</dbReference>
<evidence type="ECO:0000313" key="4">
    <source>
        <dbReference type="Proteomes" id="UP001517367"/>
    </source>
</evidence>
<dbReference type="InterPro" id="IPR025510">
    <property type="entry name" value="DUF4397"/>
</dbReference>
<proteinExistence type="predicted"/>
<evidence type="ECO:0000259" key="2">
    <source>
        <dbReference type="Pfam" id="PF14344"/>
    </source>
</evidence>
<organism evidence="3 4">
    <name type="scientific">Pedobacter helvus</name>
    <dbReference type="NCBI Taxonomy" id="2563444"/>
    <lineage>
        <taxon>Bacteria</taxon>
        <taxon>Pseudomonadati</taxon>
        <taxon>Bacteroidota</taxon>
        <taxon>Sphingobacteriia</taxon>
        <taxon>Sphingobacteriales</taxon>
        <taxon>Sphingobacteriaceae</taxon>
        <taxon>Pedobacter</taxon>
    </lineage>
</organism>
<feature type="signal peptide" evidence="1">
    <location>
        <begin position="1"/>
        <end position="27"/>
    </location>
</feature>
<sequence length="235" mass="24725">MMNTTFTKFSFRTLYALVAIASITLLASCGKGDNQVTEYGSLSIYNASPSSATYDAYLNGSKVNGAALPYAGGVKYMQLIAGSYETKFTIASETASIYTKTGINVVNNAFSTLYLTGTSGNFDGVLVADEFAGAATDKAHVRFINLSPDAPALDLGIKDATSNLTSSKAYKTNSGFTAVDAGAKIFEIKETSSGTVKATVERTLVNGTFYTIIAGGKITPGTNERAFNGQIIQHQ</sequence>
<evidence type="ECO:0000313" key="3">
    <source>
        <dbReference type="EMBL" id="MFN0291633.1"/>
    </source>
</evidence>
<accession>A0ABW9JKA3</accession>